<accession>Q9LB15</accession>
<dbReference type="HAMAP" id="MF_00962">
    <property type="entry name" value="Sigma70_FliA"/>
    <property type="match status" value="1"/>
</dbReference>
<proteinExistence type="inferred from homology"/>
<protein>
    <recommendedName>
        <fullName evidence="6">RNA polymerase sigma factor FliA</fullName>
    </recommendedName>
    <alternativeName>
        <fullName evidence="6">RNA polymerase sigma factor for flagellar operon</fullName>
    </alternativeName>
    <alternativeName>
        <fullName evidence="6">Sigma F</fullName>
    </alternativeName>
    <alternativeName>
        <fullName evidence="6">Sigma-28</fullName>
    </alternativeName>
</protein>
<keyword evidence="1 6" id="KW-0963">Cytoplasm</keyword>
<feature type="region of interest" description="Sigma-70 factor domain-4" evidence="6">
    <location>
        <begin position="187"/>
        <end position="235"/>
    </location>
</feature>
<evidence type="ECO:0000256" key="5">
    <source>
        <dbReference type="ARBA" id="ARBA00023163"/>
    </source>
</evidence>
<dbReference type="InterPro" id="IPR007624">
    <property type="entry name" value="RNA_pol_sigma70_r3"/>
</dbReference>
<dbReference type="GO" id="GO:0006352">
    <property type="term" value="P:DNA-templated transcription initiation"/>
    <property type="evidence" value="ECO:0007669"/>
    <property type="project" value="UniProtKB-UniRule"/>
</dbReference>
<evidence type="ECO:0000256" key="1">
    <source>
        <dbReference type="ARBA" id="ARBA00022490"/>
    </source>
</evidence>
<dbReference type="PIRSF" id="PIRSF000770">
    <property type="entry name" value="RNA_pol_sigma-SigE/K"/>
    <property type="match status" value="1"/>
</dbReference>
<dbReference type="CDD" id="cd06171">
    <property type="entry name" value="Sigma70_r4"/>
    <property type="match status" value="1"/>
</dbReference>
<dbReference type="InterPro" id="IPR000943">
    <property type="entry name" value="RNA_pol_sigma70"/>
</dbReference>
<dbReference type="GO" id="GO:0016987">
    <property type="term" value="F:sigma factor activity"/>
    <property type="evidence" value="ECO:0007669"/>
    <property type="project" value="UniProtKB-UniRule"/>
</dbReference>
<dbReference type="InterPro" id="IPR007630">
    <property type="entry name" value="RNA_pol_sigma70_r4"/>
</dbReference>
<dbReference type="Pfam" id="PF04539">
    <property type="entry name" value="Sigma70_r3"/>
    <property type="match status" value="1"/>
</dbReference>
<keyword evidence="4 6" id="KW-0238">DNA-binding</keyword>
<evidence type="ECO:0000256" key="2">
    <source>
        <dbReference type="ARBA" id="ARBA00023015"/>
    </source>
</evidence>
<feature type="short sequence motif" description="Interaction with polymerase core subunit RpoC" evidence="6">
    <location>
        <begin position="47"/>
        <end position="50"/>
    </location>
</feature>
<dbReference type="FunFam" id="1.20.140.160:FF:000001">
    <property type="entry name" value="RNA polymerase sigma factor FliA"/>
    <property type="match status" value="1"/>
</dbReference>
<reference evidence="10" key="2">
    <citation type="submission" date="2000-03" db="EMBL/GenBank/DDBJ databases">
        <title>Components of the polar flagellar switch complex and assembly apparatus.</title>
        <authorList>
            <person name="Jaques S."/>
            <person name="Kim Y.K."/>
            <person name="McCarter L.L."/>
        </authorList>
    </citation>
    <scope>NUCLEOTIDE SEQUENCE</scope>
    <source>
        <strain evidence="10">BB22</strain>
    </source>
</reference>
<organism evidence="10">
    <name type="scientific">Vibrio parahaemolyticus</name>
    <dbReference type="NCBI Taxonomy" id="670"/>
    <lineage>
        <taxon>Bacteria</taxon>
        <taxon>Pseudomonadati</taxon>
        <taxon>Pseudomonadota</taxon>
        <taxon>Gammaproteobacteria</taxon>
        <taxon>Vibrionales</taxon>
        <taxon>Vibrionaceae</taxon>
        <taxon>Vibrio</taxon>
    </lineage>
</organism>
<keyword evidence="10" id="KW-0969">Cilium</keyword>
<dbReference type="NCBIfam" id="TIGR02937">
    <property type="entry name" value="sigma70-ECF"/>
    <property type="match status" value="1"/>
</dbReference>
<dbReference type="Pfam" id="PF04545">
    <property type="entry name" value="Sigma70_r4"/>
    <property type="match status" value="1"/>
</dbReference>
<dbReference type="InterPro" id="IPR014284">
    <property type="entry name" value="RNA_pol_sigma-70_dom"/>
</dbReference>
<keyword evidence="2 6" id="KW-0805">Transcription regulation</keyword>
<keyword evidence="3 6" id="KW-0731">Sigma factor</keyword>
<dbReference type="InterPro" id="IPR012845">
    <property type="entry name" value="RNA_pol_sigma_FliA_WhiG"/>
</dbReference>
<dbReference type="PANTHER" id="PTHR30385:SF7">
    <property type="entry name" value="RNA POLYMERASE SIGMA FACTOR FLIA"/>
    <property type="match status" value="1"/>
</dbReference>
<dbReference type="Gene3D" id="1.20.140.160">
    <property type="match status" value="1"/>
</dbReference>
<dbReference type="AlphaFoldDB" id="Q9LB15"/>
<dbReference type="NCBIfam" id="TIGR02479">
    <property type="entry name" value="FliA_WhiG"/>
    <property type="match status" value="1"/>
</dbReference>
<dbReference type="SUPFAM" id="SSF88659">
    <property type="entry name" value="Sigma3 and sigma4 domains of RNA polymerase sigma factors"/>
    <property type="match status" value="2"/>
</dbReference>
<dbReference type="InterPro" id="IPR028617">
    <property type="entry name" value="Sigma70_FliA"/>
</dbReference>
<dbReference type="Pfam" id="PF04542">
    <property type="entry name" value="Sigma70_r2"/>
    <property type="match status" value="1"/>
</dbReference>
<dbReference type="InterPro" id="IPR013324">
    <property type="entry name" value="RNA_pol_sigma_r3/r4-like"/>
</dbReference>
<dbReference type="InterPro" id="IPR007627">
    <property type="entry name" value="RNA_pol_sigma70_r2"/>
</dbReference>
<evidence type="ECO:0000256" key="3">
    <source>
        <dbReference type="ARBA" id="ARBA00023082"/>
    </source>
</evidence>
<feature type="domain" description="RNA polymerase sigma-70 region 2" evidence="8">
    <location>
        <begin position="20"/>
        <end position="92"/>
    </location>
</feature>
<name>Q9LB15_VIBPH</name>
<feature type="domain" description="RNA polymerase sigma-70 region 3" evidence="7">
    <location>
        <begin position="101"/>
        <end position="162"/>
    </location>
</feature>
<dbReference type="Gene3D" id="1.10.1740.10">
    <property type="match status" value="1"/>
</dbReference>
<comment type="subcellular location">
    <subcellularLocation>
        <location evidence="6">Cytoplasm</location>
    </subcellularLocation>
</comment>
<evidence type="ECO:0000259" key="9">
    <source>
        <dbReference type="Pfam" id="PF04545"/>
    </source>
</evidence>
<dbReference type="FunFam" id="1.10.1740.10:FF:000002">
    <property type="entry name" value="RNA polymerase sigma factor FliA"/>
    <property type="match status" value="1"/>
</dbReference>
<feature type="region of interest" description="Sigma-70 factor domain-3" evidence="6">
    <location>
        <begin position="100"/>
        <end position="170"/>
    </location>
</feature>
<dbReference type="PANTHER" id="PTHR30385">
    <property type="entry name" value="SIGMA FACTOR F FLAGELLAR"/>
    <property type="match status" value="1"/>
</dbReference>
<dbReference type="GO" id="GO:0003899">
    <property type="term" value="F:DNA-directed RNA polymerase activity"/>
    <property type="evidence" value="ECO:0007669"/>
    <property type="project" value="InterPro"/>
</dbReference>
<dbReference type="NCBIfam" id="NF005413">
    <property type="entry name" value="PRK06986.1"/>
    <property type="match status" value="1"/>
</dbReference>
<keyword evidence="10" id="KW-0966">Cell projection</keyword>
<feature type="region of interest" description="Sigma-70 factor domain-2" evidence="6">
    <location>
        <begin position="20"/>
        <end position="92"/>
    </location>
</feature>
<evidence type="ECO:0000313" key="10">
    <source>
        <dbReference type="EMBL" id="AAF32414.1"/>
    </source>
</evidence>
<dbReference type="SUPFAM" id="SSF88946">
    <property type="entry name" value="Sigma2 domain of RNA polymerase sigma factors"/>
    <property type="match status" value="1"/>
</dbReference>
<gene>
    <name evidence="6 10" type="primary">fliA</name>
</gene>
<evidence type="ECO:0000259" key="8">
    <source>
        <dbReference type="Pfam" id="PF04542"/>
    </source>
</evidence>
<sequence>MVNKTITYDQHGKFNSQQAFIERYSVLVKRIAHHLLGRLPPSVQVEDLIQAGMIGLIEAQQNYDGSKGASFETYAGIRIRGAMLDDMRKGDWVPRSVHKNNREINQAVAELEGVLNRDPTDSEVAAHLGMSLDQYHSALTDINCSRLVGIEDLGVSDDVISPADETDDSNPFKGVADESFRKALVESIKQLPEREALVLSLYYDEELNLKEIGDVLGVSESRVSQILSQAMQRLRTKLSAWTQND</sequence>
<evidence type="ECO:0000256" key="6">
    <source>
        <dbReference type="HAMAP-Rule" id="MF_00962"/>
    </source>
</evidence>
<comment type="function">
    <text evidence="6">Sigma factors are initiation factors that promote the attachment of RNA polymerase to specific initiation sites and are then released. This sigma factor controls the expression of flagella-related genes.</text>
</comment>
<feature type="domain" description="RNA polymerase sigma-70 region 4" evidence="9">
    <location>
        <begin position="188"/>
        <end position="235"/>
    </location>
</feature>
<keyword evidence="5 6" id="KW-0804">Transcription</keyword>
<dbReference type="PRINTS" id="PR00046">
    <property type="entry name" value="SIGMA70FCT"/>
</dbReference>
<evidence type="ECO:0000256" key="4">
    <source>
        <dbReference type="ARBA" id="ARBA00023125"/>
    </source>
</evidence>
<reference evidence="10" key="1">
    <citation type="journal article" date="2000" name="J. Bacteriol.">
        <title>Insertional inactivation of genes encoding components of the sodium-type flagellar motor and switch of Vibrio parahaemolyticus.</title>
        <authorList>
            <person name="Boles B.R."/>
            <person name="McCarter L.L."/>
        </authorList>
    </citation>
    <scope>NUCLEOTIDE SEQUENCE</scope>
    <source>
        <strain evidence="10">BB22</strain>
    </source>
</reference>
<dbReference type="GO" id="GO:0003677">
    <property type="term" value="F:DNA binding"/>
    <property type="evidence" value="ECO:0007669"/>
    <property type="project" value="UniProtKB-UniRule"/>
</dbReference>
<feature type="DNA-binding region" description="H-T-H motif" evidence="6">
    <location>
        <begin position="209"/>
        <end position="228"/>
    </location>
</feature>
<dbReference type="EMBL" id="AF069392">
    <property type="protein sequence ID" value="AAF32414.1"/>
    <property type="molecule type" value="Genomic_DNA"/>
</dbReference>
<keyword evidence="10" id="KW-0282">Flagellum</keyword>
<evidence type="ECO:0000259" key="7">
    <source>
        <dbReference type="Pfam" id="PF04539"/>
    </source>
</evidence>
<dbReference type="GO" id="GO:0005737">
    <property type="term" value="C:cytoplasm"/>
    <property type="evidence" value="ECO:0007669"/>
    <property type="project" value="UniProtKB-SubCell"/>
</dbReference>
<dbReference type="InterPro" id="IPR013325">
    <property type="entry name" value="RNA_pol_sigma_r2"/>
</dbReference>
<comment type="similarity">
    <text evidence="6">Belongs to the sigma-70 factor family. FliA subfamily.</text>
</comment>